<feature type="region of interest" description="Disordered" evidence="1">
    <location>
        <begin position="225"/>
        <end position="267"/>
    </location>
</feature>
<gene>
    <name evidence="2" type="ORF">GQ55_9G521600</name>
</gene>
<feature type="compositionally biased region" description="Basic residues" evidence="1">
    <location>
        <begin position="126"/>
        <end position="162"/>
    </location>
</feature>
<dbReference type="Proteomes" id="UP000244336">
    <property type="component" value="Chromosome 9"/>
</dbReference>
<evidence type="ECO:0000313" key="3">
    <source>
        <dbReference type="Proteomes" id="UP000244336"/>
    </source>
</evidence>
<sequence length="267" mass="30605">MPSPRNGNKRNGEIPEPFSSGPKFPPKTTRAQAPIYFVGASLPAENNIHSPPSILRLPKSNVCGHATSSIRVPPISTNQLPQRPSILSPPPLSPTTLQEKLPPDTNRIAPHFPRPRSGDPDLRGPARWRPRPRRSPRRRSRRRRRPRRRRRRLRGRSPRRRNASPPPSPPARRAARRRGRRRPRRAWRPTNLHLQGAQAGAPGHRHLLQGHVHHELLHQRHLREAGAGGRPPRPLQQEAHHHLPRDPDLRAPRPSWRARQARRLRGH</sequence>
<dbReference type="AlphaFoldDB" id="A0A2T7CEC2"/>
<feature type="compositionally biased region" description="Basic residues" evidence="1">
    <location>
        <begin position="173"/>
        <end position="187"/>
    </location>
</feature>
<evidence type="ECO:0000256" key="1">
    <source>
        <dbReference type="SAM" id="MobiDB-lite"/>
    </source>
</evidence>
<keyword evidence="3" id="KW-1185">Reference proteome</keyword>
<evidence type="ECO:0000313" key="2">
    <source>
        <dbReference type="EMBL" id="PUZ41655.1"/>
    </source>
</evidence>
<reference evidence="2 3" key="1">
    <citation type="submission" date="2018-04" db="EMBL/GenBank/DDBJ databases">
        <title>WGS assembly of Panicum hallii var. hallii HAL2.</title>
        <authorList>
            <person name="Lovell J."/>
            <person name="Jenkins J."/>
            <person name="Lowry D."/>
            <person name="Mamidi S."/>
            <person name="Sreedasyam A."/>
            <person name="Weng X."/>
            <person name="Barry K."/>
            <person name="Bonette J."/>
            <person name="Campitelli B."/>
            <person name="Daum C."/>
            <person name="Gordon S."/>
            <person name="Gould B."/>
            <person name="Lipzen A."/>
            <person name="MacQueen A."/>
            <person name="Palacio-Mejia J."/>
            <person name="Plott C."/>
            <person name="Shakirov E."/>
            <person name="Shu S."/>
            <person name="Yoshinaga Y."/>
            <person name="Zane M."/>
            <person name="Rokhsar D."/>
            <person name="Grimwood J."/>
            <person name="Schmutz J."/>
            <person name="Juenger T."/>
        </authorList>
    </citation>
    <scope>NUCLEOTIDE SEQUENCE [LARGE SCALE GENOMIC DNA]</scope>
    <source>
        <strain evidence="3">cv. HAL2</strain>
    </source>
</reference>
<accession>A0A2T7CEC2</accession>
<dbReference type="OrthoDB" id="10664462at2759"/>
<name>A0A2T7CEC2_9POAL</name>
<protein>
    <submittedName>
        <fullName evidence="2">Uncharacterized protein</fullName>
    </submittedName>
</protein>
<dbReference type="EMBL" id="CM009757">
    <property type="protein sequence ID" value="PUZ41655.1"/>
    <property type="molecule type" value="Genomic_DNA"/>
</dbReference>
<feature type="region of interest" description="Disordered" evidence="1">
    <location>
        <begin position="1"/>
        <end position="30"/>
    </location>
</feature>
<feature type="compositionally biased region" description="Basic and acidic residues" evidence="1">
    <location>
        <begin position="238"/>
        <end position="251"/>
    </location>
</feature>
<dbReference type="Gramene" id="PUZ41655">
    <property type="protein sequence ID" value="PUZ41655"/>
    <property type="gene ID" value="GQ55_9G521600"/>
</dbReference>
<proteinExistence type="predicted"/>
<feature type="region of interest" description="Disordered" evidence="1">
    <location>
        <begin position="43"/>
        <end position="201"/>
    </location>
</feature>
<organism evidence="2 3">
    <name type="scientific">Panicum hallii var. hallii</name>
    <dbReference type="NCBI Taxonomy" id="1504633"/>
    <lineage>
        <taxon>Eukaryota</taxon>
        <taxon>Viridiplantae</taxon>
        <taxon>Streptophyta</taxon>
        <taxon>Embryophyta</taxon>
        <taxon>Tracheophyta</taxon>
        <taxon>Spermatophyta</taxon>
        <taxon>Magnoliopsida</taxon>
        <taxon>Liliopsida</taxon>
        <taxon>Poales</taxon>
        <taxon>Poaceae</taxon>
        <taxon>PACMAD clade</taxon>
        <taxon>Panicoideae</taxon>
        <taxon>Panicodae</taxon>
        <taxon>Paniceae</taxon>
        <taxon>Panicinae</taxon>
        <taxon>Panicum</taxon>
        <taxon>Panicum sect. Panicum</taxon>
    </lineage>
</organism>
<feature type="compositionally biased region" description="Polar residues" evidence="1">
    <location>
        <begin position="66"/>
        <end position="78"/>
    </location>
</feature>